<evidence type="ECO:0000259" key="5">
    <source>
        <dbReference type="PROSITE" id="PS01124"/>
    </source>
</evidence>
<feature type="domain" description="Response regulatory" evidence="6">
    <location>
        <begin position="3"/>
        <end position="121"/>
    </location>
</feature>
<dbReference type="PROSITE" id="PS50110">
    <property type="entry name" value="RESPONSE_REGULATORY"/>
    <property type="match status" value="1"/>
</dbReference>
<keyword evidence="8" id="KW-1185">Reference proteome</keyword>
<dbReference type="Gene3D" id="3.40.50.2300">
    <property type="match status" value="1"/>
</dbReference>
<dbReference type="PRINTS" id="PR00032">
    <property type="entry name" value="HTHARAC"/>
</dbReference>
<evidence type="ECO:0000256" key="2">
    <source>
        <dbReference type="ARBA" id="ARBA00023125"/>
    </source>
</evidence>
<sequence>MIRICVIDDEQTVRESIVEKLHRLNLEVRLQVFDIGFGLEALNKLDLIRPELVITDIMMPTLNGLLLLEEIRKRNWETEVVMLSGYDEFEYAQQAMKHGALQYLLKPASRQALAEAVQLVARRLRTRWEAEMQLLTDRIWMQHQMKITIHEVYQPAMWLDARVPKLIELSGRGQSQIRSEEYTIFTFRIDQDHVGQVRIAADAERGGPGLFHTADKFCSSLIRAEEEWHSVHFFERPDRQVGSSQGSLASQEIRRLNEELVDLLVHSEIDKLEKCLSDWFQTAEGLPIAVFRKECAKVLAIAEVVMTTRRPYTIYEDEQVHYWQMWVLQASSWVQLKYDMLYFIKGGMRALLQESQAEFGDSDVVEQALAMLHQSTDSKLNLSGLAEQLHLHPVTLSKLIKHKTGMNFIDHVVKHKLNRGKSMLDNTNKSIAEIAEEIGYLDFRYFSKLFKKTYGLTPKEYRTKKFTQ</sequence>
<dbReference type="RefSeq" id="WP_377564294.1">
    <property type="nucleotide sequence ID" value="NZ_JBHTJZ010000012.1"/>
</dbReference>
<keyword evidence="4" id="KW-0597">Phosphoprotein</keyword>
<evidence type="ECO:0000256" key="1">
    <source>
        <dbReference type="ARBA" id="ARBA00023015"/>
    </source>
</evidence>
<name>A0ABW3HR57_9BACL</name>
<proteinExistence type="predicted"/>
<evidence type="ECO:0000313" key="8">
    <source>
        <dbReference type="Proteomes" id="UP001596989"/>
    </source>
</evidence>
<dbReference type="InterPro" id="IPR011006">
    <property type="entry name" value="CheY-like_superfamily"/>
</dbReference>
<feature type="domain" description="HTH araC/xylS-type" evidence="5">
    <location>
        <begin position="366"/>
        <end position="464"/>
    </location>
</feature>
<dbReference type="InterPro" id="IPR001789">
    <property type="entry name" value="Sig_transdc_resp-reg_receiver"/>
</dbReference>
<accession>A0ABW3HR57</accession>
<keyword evidence="3" id="KW-0804">Transcription</keyword>
<evidence type="ECO:0000256" key="4">
    <source>
        <dbReference type="PROSITE-ProRule" id="PRU00169"/>
    </source>
</evidence>
<evidence type="ECO:0000313" key="7">
    <source>
        <dbReference type="EMBL" id="MFD0959978.1"/>
    </source>
</evidence>
<dbReference type="Gene3D" id="1.10.10.60">
    <property type="entry name" value="Homeodomain-like"/>
    <property type="match status" value="2"/>
</dbReference>
<feature type="modified residue" description="4-aspartylphosphate" evidence="4">
    <location>
        <position position="56"/>
    </location>
</feature>
<dbReference type="Pfam" id="PF00072">
    <property type="entry name" value="Response_reg"/>
    <property type="match status" value="1"/>
</dbReference>
<dbReference type="PROSITE" id="PS01124">
    <property type="entry name" value="HTH_ARAC_FAMILY_2"/>
    <property type="match status" value="1"/>
</dbReference>
<dbReference type="SMART" id="SM00342">
    <property type="entry name" value="HTH_ARAC"/>
    <property type="match status" value="1"/>
</dbReference>
<evidence type="ECO:0000256" key="3">
    <source>
        <dbReference type="ARBA" id="ARBA00023163"/>
    </source>
</evidence>
<organism evidence="7 8">
    <name type="scientific">Paenibacillus chungangensis</name>
    <dbReference type="NCBI Taxonomy" id="696535"/>
    <lineage>
        <taxon>Bacteria</taxon>
        <taxon>Bacillati</taxon>
        <taxon>Bacillota</taxon>
        <taxon>Bacilli</taxon>
        <taxon>Bacillales</taxon>
        <taxon>Paenibacillaceae</taxon>
        <taxon>Paenibacillus</taxon>
    </lineage>
</organism>
<keyword evidence="2" id="KW-0238">DNA-binding</keyword>
<dbReference type="SMART" id="SM00448">
    <property type="entry name" value="REC"/>
    <property type="match status" value="1"/>
</dbReference>
<dbReference type="PROSITE" id="PS00041">
    <property type="entry name" value="HTH_ARAC_FAMILY_1"/>
    <property type="match status" value="1"/>
</dbReference>
<comment type="caution">
    <text evidence="7">The sequence shown here is derived from an EMBL/GenBank/DDBJ whole genome shotgun (WGS) entry which is preliminary data.</text>
</comment>
<dbReference type="PANTHER" id="PTHR43280:SF10">
    <property type="entry name" value="REGULATORY PROTEIN POCR"/>
    <property type="match status" value="1"/>
</dbReference>
<dbReference type="InterPro" id="IPR018062">
    <property type="entry name" value="HTH_AraC-typ_CS"/>
</dbReference>
<dbReference type="EMBL" id="JBHTJZ010000012">
    <property type="protein sequence ID" value="MFD0959978.1"/>
    <property type="molecule type" value="Genomic_DNA"/>
</dbReference>
<dbReference type="InterPro" id="IPR018060">
    <property type="entry name" value="HTH_AraC"/>
</dbReference>
<dbReference type="Proteomes" id="UP001596989">
    <property type="component" value="Unassembled WGS sequence"/>
</dbReference>
<reference evidence="8" key="1">
    <citation type="journal article" date="2019" name="Int. J. Syst. Evol. Microbiol.">
        <title>The Global Catalogue of Microorganisms (GCM) 10K type strain sequencing project: providing services to taxonomists for standard genome sequencing and annotation.</title>
        <authorList>
            <consortium name="The Broad Institute Genomics Platform"/>
            <consortium name="The Broad Institute Genome Sequencing Center for Infectious Disease"/>
            <person name="Wu L."/>
            <person name="Ma J."/>
        </authorList>
    </citation>
    <scope>NUCLEOTIDE SEQUENCE [LARGE SCALE GENOMIC DNA]</scope>
    <source>
        <strain evidence="8">CCUG 59129</strain>
    </source>
</reference>
<protein>
    <submittedName>
        <fullName evidence="7">Response regulator</fullName>
    </submittedName>
</protein>
<gene>
    <name evidence="7" type="ORF">ACFQ2I_11290</name>
</gene>
<dbReference type="InterPro" id="IPR009057">
    <property type="entry name" value="Homeodomain-like_sf"/>
</dbReference>
<dbReference type="SUPFAM" id="SSF46689">
    <property type="entry name" value="Homeodomain-like"/>
    <property type="match status" value="1"/>
</dbReference>
<dbReference type="InterPro" id="IPR020449">
    <property type="entry name" value="Tscrpt_reg_AraC-type_HTH"/>
</dbReference>
<dbReference type="Pfam" id="PF12833">
    <property type="entry name" value="HTH_18"/>
    <property type="match status" value="1"/>
</dbReference>
<dbReference type="PANTHER" id="PTHR43280">
    <property type="entry name" value="ARAC-FAMILY TRANSCRIPTIONAL REGULATOR"/>
    <property type="match status" value="1"/>
</dbReference>
<dbReference type="CDD" id="cd17536">
    <property type="entry name" value="REC_YesN-like"/>
    <property type="match status" value="1"/>
</dbReference>
<keyword evidence="1" id="KW-0805">Transcription regulation</keyword>
<dbReference type="SUPFAM" id="SSF52172">
    <property type="entry name" value="CheY-like"/>
    <property type="match status" value="1"/>
</dbReference>
<evidence type="ECO:0000259" key="6">
    <source>
        <dbReference type="PROSITE" id="PS50110"/>
    </source>
</evidence>